<dbReference type="AlphaFoldDB" id="A0A8J2QQT2"/>
<accession>A0A8J2QQT2</accession>
<dbReference type="Gene3D" id="1.25.10.10">
    <property type="entry name" value="Leucine-rich Repeat Variant"/>
    <property type="match status" value="2"/>
</dbReference>
<evidence type="ECO:0000313" key="3">
    <source>
        <dbReference type="Proteomes" id="UP000789524"/>
    </source>
</evidence>
<dbReference type="InterPro" id="IPR011989">
    <property type="entry name" value="ARM-like"/>
</dbReference>
<dbReference type="PANTHER" id="PTHR22895:SF0">
    <property type="entry name" value="ARMADILLO REPEAT-CONTAINING PROTEIN 6"/>
    <property type="match status" value="1"/>
</dbReference>
<protein>
    <submittedName>
        <fullName evidence="2">(African queen) hypothetical protein</fullName>
    </submittedName>
</protein>
<organism evidence="2 3">
    <name type="scientific">Danaus chrysippus</name>
    <name type="common">African queen</name>
    <dbReference type="NCBI Taxonomy" id="151541"/>
    <lineage>
        <taxon>Eukaryota</taxon>
        <taxon>Metazoa</taxon>
        <taxon>Ecdysozoa</taxon>
        <taxon>Arthropoda</taxon>
        <taxon>Hexapoda</taxon>
        <taxon>Insecta</taxon>
        <taxon>Pterygota</taxon>
        <taxon>Neoptera</taxon>
        <taxon>Endopterygota</taxon>
        <taxon>Lepidoptera</taxon>
        <taxon>Glossata</taxon>
        <taxon>Ditrysia</taxon>
        <taxon>Papilionoidea</taxon>
        <taxon>Nymphalidae</taxon>
        <taxon>Danainae</taxon>
        <taxon>Danaini</taxon>
        <taxon>Danaina</taxon>
        <taxon>Danaus</taxon>
        <taxon>Anosia</taxon>
    </lineage>
</organism>
<dbReference type="SUPFAM" id="SSF48371">
    <property type="entry name" value="ARM repeat"/>
    <property type="match status" value="1"/>
</dbReference>
<dbReference type="GO" id="GO:0002244">
    <property type="term" value="P:hematopoietic progenitor cell differentiation"/>
    <property type="evidence" value="ECO:0007669"/>
    <property type="project" value="TreeGrafter"/>
</dbReference>
<dbReference type="InterPro" id="IPR016024">
    <property type="entry name" value="ARM-type_fold"/>
</dbReference>
<proteinExistence type="predicted"/>
<sequence>MVRVITQDTYDEVVKENIEEFDMSPEEAIKEAIDQFEAQGVDLTNIIKDLALGSGDKHLVLTTVKKLKELCSNNENGTLIMNELDILKAECSKDIAHRVMAGKAGAYNILIDLLEEKLKMYKFEENEENKQFVVKILNCLVALMEVQPDLLDKRGVDLIDSCLDLENDEIIISTLKWINECCTKHEINRQNLFATNIGKKLKILLGKSNVQLLCEVLQVIRKFTLDDDIRVEFGKAHEHARDLGLLLLETLAGLMKKHTTPPLVSELMWTTSTLLVRHELCSRADLRAELMSVLCDNYDNVVVVQQACKLITALAGNDDVKRDIVNGGIVPVIVSLLGRHSSNAPASALILKCIAALSLREPNHAKQFFETGVIKAIVECIKIHPNNSQVQKNACWAIRNLVSRCREYNSQFHELDIEALLNKTYNKFNKEFGFDVKSALRDLECDVKFEEQWTGRGGEIEQ</sequence>
<dbReference type="Pfam" id="PF00514">
    <property type="entry name" value="Arm"/>
    <property type="match status" value="1"/>
</dbReference>
<dbReference type="SMART" id="SM00185">
    <property type="entry name" value="ARM"/>
    <property type="match status" value="2"/>
</dbReference>
<dbReference type="Proteomes" id="UP000789524">
    <property type="component" value="Unassembled WGS sequence"/>
</dbReference>
<comment type="caution">
    <text evidence="2">The sequence shown here is derived from an EMBL/GenBank/DDBJ whole genome shotgun (WGS) entry which is preliminary data.</text>
</comment>
<dbReference type="InterPro" id="IPR000225">
    <property type="entry name" value="Armadillo"/>
</dbReference>
<dbReference type="EMBL" id="CAKASE010000061">
    <property type="protein sequence ID" value="CAG9568535.1"/>
    <property type="molecule type" value="Genomic_DNA"/>
</dbReference>
<evidence type="ECO:0000256" key="1">
    <source>
        <dbReference type="ARBA" id="ARBA00022737"/>
    </source>
</evidence>
<keyword evidence="1" id="KW-0677">Repeat</keyword>
<keyword evidence="3" id="KW-1185">Reference proteome</keyword>
<reference evidence="2" key="1">
    <citation type="submission" date="2021-09" db="EMBL/GenBank/DDBJ databases">
        <authorList>
            <person name="Martin H S."/>
        </authorList>
    </citation>
    <scope>NUCLEOTIDE SEQUENCE</scope>
</reference>
<evidence type="ECO:0000313" key="2">
    <source>
        <dbReference type="EMBL" id="CAG9568535.1"/>
    </source>
</evidence>
<dbReference type="OrthoDB" id="449062at2759"/>
<gene>
    <name evidence="2" type="ORF">DCHRY22_LOCUS8407</name>
</gene>
<dbReference type="PANTHER" id="PTHR22895">
    <property type="entry name" value="ARMADILLO REPEAT-CONTAINING PROTEIN 6"/>
    <property type="match status" value="1"/>
</dbReference>
<name>A0A8J2QQT2_9NEOP</name>